<dbReference type="SUPFAM" id="SSF52058">
    <property type="entry name" value="L domain-like"/>
    <property type="match status" value="1"/>
</dbReference>
<evidence type="ECO:0000313" key="4">
    <source>
        <dbReference type="EMBL" id="CAL6074440.1"/>
    </source>
</evidence>
<accession>A0AA86RI74</accession>
<comment type="caution">
    <text evidence="3">The sequence shown here is derived from an EMBL/GenBank/DDBJ whole genome shotgun (WGS) entry which is preliminary data.</text>
</comment>
<keyword evidence="5" id="KW-1185">Reference proteome</keyword>
<dbReference type="PANTHER" id="PTHR46652">
    <property type="entry name" value="LEUCINE-RICH REPEAT AND IQ DOMAIN-CONTAINING PROTEIN 1-RELATED"/>
    <property type="match status" value="1"/>
</dbReference>
<dbReference type="Gene3D" id="3.80.10.10">
    <property type="entry name" value="Ribonuclease Inhibitor"/>
    <property type="match status" value="1"/>
</dbReference>
<name>A0AA86RI74_9EUKA</name>
<sequence>MSKSNKTNIQDLQIQNLQYDREMVKKYLNKVCDGVITIYDANKLQFQFVEQLQVQKLILVKCKGINFTKVPCNITKFEASNCNIESITGIKQMMGLQQLNLSSNFISDISELKFMVKLQKLFLSSNKLIHLRPLSSLYSLLQLDARKNDIFDINGLRNLNITNLNLQCNKICEISALSTLQSLEALNLSYNQIVSVRPLKFCRFRSLDVSKNLITDIIDLNQCIYFKDFIRSNQKVPTPFQISFSNRVQSINSSRAKVNQIKRANHKTRSLKTNLKKHIQEQVEFGAETHINYLKRVNVLITEEVTQ</sequence>
<evidence type="ECO:0000313" key="5">
    <source>
        <dbReference type="Proteomes" id="UP001642409"/>
    </source>
</evidence>
<dbReference type="Proteomes" id="UP001642409">
    <property type="component" value="Unassembled WGS sequence"/>
</dbReference>
<reference evidence="4 5" key="2">
    <citation type="submission" date="2024-07" db="EMBL/GenBank/DDBJ databases">
        <authorList>
            <person name="Akdeniz Z."/>
        </authorList>
    </citation>
    <scope>NUCLEOTIDE SEQUENCE [LARGE SCALE GENOMIC DNA]</scope>
</reference>
<dbReference type="PANTHER" id="PTHR46652:SF3">
    <property type="entry name" value="LEUCINE-RICH REPEAT-CONTAINING PROTEIN 9"/>
    <property type="match status" value="1"/>
</dbReference>
<dbReference type="InterPro" id="IPR032675">
    <property type="entry name" value="LRR_dom_sf"/>
</dbReference>
<dbReference type="InterPro" id="IPR050836">
    <property type="entry name" value="SDS22/Internalin_LRR"/>
</dbReference>
<dbReference type="Pfam" id="PF00560">
    <property type="entry name" value="LRR_1"/>
    <property type="match status" value="1"/>
</dbReference>
<dbReference type="PROSITE" id="PS51450">
    <property type="entry name" value="LRR"/>
    <property type="match status" value="4"/>
</dbReference>
<keyword evidence="1" id="KW-0433">Leucine-rich repeat</keyword>
<proteinExistence type="predicted"/>
<dbReference type="EMBL" id="CAXDID020000308">
    <property type="protein sequence ID" value="CAL6074440.1"/>
    <property type="molecule type" value="Genomic_DNA"/>
</dbReference>
<dbReference type="EMBL" id="CATOUU010001129">
    <property type="protein sequence ID" value="CAI9973968.1"/>
    <property type="molecule type" value="Genomic_DNA"/>
</dbReference>
<dbReference type="AlphaFoldDB" id="A0AA86RI74"/>
<evidence type="ECO:0000256" key="1">
    <source>
        <dbReference type="ARBA" id="ARBA00022614"/>
    </source>
</evidence>
<protein>
    <submittedName>
        <fullName evidence="3">Leucine-rich repeat domain-containing protein</fullName>
    </submittedName>
    <submittedName>
        <fullName evidence="4">Leucine-rich_repeat domain-containing protein</fullName>
    </submittedName>
</protein>
<gene>
    <name evidence="4" type="ORF">HINF_LOCUS56724</name>
    <name evidence="3" type="ORF">HINF_LOCUS61613</name>
</gene>
<reference evidence="3" key="1">
    <citation type="submission" date="2023-06" db="EMBL/GenBank/DDBJ databases">
        <authorList>
            <person name="Kurt Z."/>
        </authorList>
    </citation>
    <scope>NUCLEOTIDE SEQUENCE</scope>
</reference>
<dbReference type="Pfam" id="PF12799">
    <property type="entry name" value="LRR_4"/>
    <property type="match status" value="1"/>
</dbReference>
<keyword evidence="2" id="KW-0677">Repeat</keyword>
<organism evidence="3">
    <name type="scientific">Hexamita inflata</name>
    <dbReference type="NCBI Taxonomy" id="28002"/>
    <lineage>
        <taxon>Eukaryota</taxon>
        <taxon>Metamonada</taxon>
        <taxon>Diplomonadida</taxon>
        <taxon>Hexamitidae</taxon>
        <taxon>Hexamitinae</taxon>
        <taxon>Hexamita</taxon>
    </lineage>
</organism>
<evidence type="ECO:0000256" key="2">
    <source>
        <dbReference type="ARBA" id="ARBA00022737"/>
    </source>
</evidence>
<dbReference type="InterPro" id="IPR001611">
    <property type="entry name" value="Leu-rich_rpt"/>
</dbReference>
<evidence type="ECO:0000313" key="3">
    <source>
        <dbReference type="EMBL" id="CAI9973968.1"/>
    </source>
</evidence>
<dbReference type="InterPro" id="IPR025875">
    <property type="entry name" value="Leu-rich_rpt_4"/>
</dbReference>